<feature type="domain" description="Peptidase M16 N-terminal" evidence="6">
    <location>
        <begin position="41"/>
        <end position="82"/>
    </location>
</feature>
<evidence type="ECO:0000313" key="11">
    <source>
        <dbReference type="EMBL" id="RGS35887.1"/>
    </source>
</evidence>
<evidence type="ECO:0000313" key="10">
    <source>
        <dbReference type="EMBL" id="MDE8696028.1"/>
    </source>
</evidence>
<evidence type="ECO:0000313" key="13">
    <source>
        <dbReference type="Proteomes" id="UP000283341"/>
    </source>
</evidence>
<dbReference type="InterPro" id="IPR007863">
    <property type="entry name" value="Peptidase_M16_C"/>
</dbReference>
<dbReference type="AlphaFoldDB" id="A0A0P0G6V7"/>
<organism evidence="8 12">
    <name type="scientific">Bacteroides cellulosilyticus</name>
    <dbReference type="NCBI Taxonomy" id="246787"/>
    <lineage>
        <taxon>Bacteria</taxon>
        <taxon>Pseudomonadati</taxon>
        <taxon>Bacteroidota</taxon>
        <taxon>Bacteroidia</taxon>
        <taxon>Bacteroidales</taxon>
        <taxon>Bacteroidaceae</taxon>
        <taxon>Bacteroides</taxon>
    </lineage>
</organism>
<dbReference type="InterPro" id="IPR050626">
    <property type="entry name" value="Peptidase_M16"/>
</dbReference>
<keyword evidence="2" id="KW-0645">Protease</keyword>
<name>A0A0P0G6V7_9BACE</name>
<evidence type="ECO:0000256" key="2">
    <source>
        <dbReference type="ARBA" id="ARBA00022670"/>
    </source>
</evidence>
<evidence type="ECO:0000256" key="5">
    <source>
        <dbReference type="ARBA" id="ARBA00023049"/>
    </source>
</evidence>
<dbReference type="EMBL" id="QRVJ01000012">
    <property type="protein sequence ID" value="RGS35887.1"/>
    <property type="molecule type" value="Genomic_DNA"/>
</dbReference>
<comment type="similarity">
    <text evidence="1">Belongs to the peptidase M16 family.</text>
</comment>
<dbReference type="InterPro" id="IPR011249">
    <property type="entry name" value="Metalloenz_LuxS/M16"/>
</dbReference>
<dbReference type="Pfam" id="PF00675">
    <property type="entry name" value="Peptidase_M16"/>
    <property type="match status" value="2"/>
</dbReference>
<dbReference type="SUPFAM" id="SSF63411">
    <property type="entry name" value="LuxS/MPP-like metallohydrolase"/>
    <property type="match status" value="4"/>
</dbReference>
<accession>A0A0P0G6V7</accession>
<dbReference type="Pfam" id="PF05193">
    <property type="entry name" value="Peptidase_M16_C"/>
    <property type="match status" value="2"/>
</dbReference>
<dbReference type="PANTHER" id="PTHR43690:SF17">
    <property type="entry name" value="PROTEIN YHJJ"/>
    <property type="match status" value="1"/>
</dbReference>
<dbReference type="GO" id="GO:0008237">
    <property type="term" value="F:metallopeptidase activity"/>
    <property type="evidence" value="ECO:0007669"/>
    <property type="project" value="UniProtKB-KW"/>
</dbReference>
<dbReference type="EMBL" id="VVYW01000023">
    <property type="protein sequence ID" value="KAA5404225.1"/>
    <property type="molecule type" value="Genomic_DNA"/>
</dbReference>
<feature type="domain" description="Peptidase M16 N-terminal" evidence="6">
    <location>
        <begin position="133"/>
        <end position="228"/>
    </location>
</feature>
<evidence type="ECO:0000313" key="14">
    <source>
        <dbReference type="Proteomes" id="UP000325055"/>
    </source>
</evidence>
<evidence type="ECO:0000259" key="6">
    <source>
        <dbReference type="Pfam" id="PF00675"/>
    </source>
</evidence>
<keyword evidence="3" id="KW-0378">Hydrolase</keyword>
<dbReference type="KEGG" id="bcel:BcellWH2_00626"/>
<evidence type="ECO:0000313" key="12">
    <source>
        <dbReference type="Proteomes" id="UP000061809"/>
    </source>
</evidence>
<reference evidence="8 12" key="1">
    <citation type="journal article" date="2015" name="Science">
        <title>Genetic determinants of in vivo fitness and diet responsiveness in multiple human gut Bacteroides.</title>
        <authorList>
            <person name="Wu M."/>
            <person name="McNulty N.P."/>
            <person name="Rodionov D.A."/>
            <person name="Khoroshkin M.S."/>
            <person name="Griffin N.W."/>
            <person name="Cheng J."/>
            <person name="Latreille P."/>
            <person name="Kerstetter R.A."/>
            <person name="Terrapon N."/>
            <person name="Henrissat B."/>
            <person name="Osterman A.L."/>
            <person name="Gordon J.I."/>
        </authorList>
    </citation>
    <scope>NUCLEOTIDE SEQUENCE [LARGE SCALE GENOMIC DNA]</scope>
    <source>
        <strain evidence="8 12">WH2</strain>
    </source>
</reference>
<protein>
    <submittedName>
        <fullName evidence="9">Insulinase family protein</fullName>
    </submittedName>
    <submittedName>
        <fullName evidence="8">Peptidase M16 inactive domain protein</fullName>
    </submittedName>
</protein>
<dbReference type="GeneID" id="66307968"/>
<evidence type="ECO:0000313" key="8">
    <source>
        <dbReference type="EMBL" id="ALJ57894.1"/>
    </source>
</evidence>
<sequence length="966" mass="109942">MRRIIKSITLLAIMAIALPSFGQGLKAFKLKNGLSVYVWEDNTKSDVYGIVACRTGSVNDPAEYTGLAHYLEHVMFKGTDKIGALDWATEKPIYDKIIAKYDEMADEADPVKKEAIAKEINELTIEAGKVSVSNEFMNLIESMGGKRLNAGTSFDVTYYHNSFPPYQINKWLEIYSQRLINPVFRTFQTELESVYEEYNMYKDNPGSVQQEFISSVAYEGHPYARPIIGLPEHLKNPRLSKLIEYYNEWYTPENMVLILVGNVNAKQISGRINATFGRLPAKATPERKTYPDLEIKGRKQYNAKIGYYPNVCLVYKGVPSGHPDEKPLEIAMSLLSNSSSTGTLDKLTIDGELTNGYAYADTRREQGRNIVRCTPLYDENQRRFESNKSAEKKALKAIEKIANGQFEEWQINAIKNNMCRDFDLMMESNTSKALTLMQAFISEEDLGQVLNYKDEVMAITTEDIKRVAKQYLTNDYLAIYIEKGKLDKNAKIKKPGYKPIEPPVGKQSLYATQFKNMPIGQVEEKFLDFSEIQSKQLNDRSKMYYSQNPENNVFSLTLRYGVGVRDFPKLGIAADLMNNAGIMGTYEPQQLKEELSRLNATCRVSASQNYLYITMEGYEETLPQACQLLARQILMPKLDEKQLSRIKGSMLGSRQQRKENVNTLSNALLQYMIFQDKSSYIDELTDKEIYELQISELTGDINRASNYEAEIFYCGTMPFDNAYDVLSKNLPLVANEKPSTSPQDKPMVSVTENTIYFLPNTDAEQAQIYFYLPMAKYDKKDDAIRDAFNQYFSGGFNGLVMTEIREKRSMAYSAGAYIGTPALPGNPTYLFGNIGTQNDKANDALDVFMGLVTDMPKNADRIDNIKSYIRQEMLTTHPSFRDKAENMRELQRIGYNADPAKENLPKVDALTFDDIVKFYEENIKGKPYCIGVMGNPKDIDLKKLEKYGKVVKLNERKLFNTKDALF</sequence>
<dbReference type="GO" id="GO:0006508">
    <property type="term" value="P:proteolysis"/>
    <property type="evidence" value="ECO:0007669"/>
    <property type="project" value="UniProtKB-KW"/>
</dbReference>
<reference evidence="9 14" key="3">
    <citation type="journal article" date="2019" name="Nat. Med.">
        <title>A library of human gut bacterial isolates paired with longitudinal multiomics data enables mechanistic microbiome research.</title>
        <authorList>
            <person name="Poyet M."/>
            <person name="Groussin M."/>
            <person name="Gibbons S.M."/>
            <person name="Avila-Pacheco J."/>
            <person name="Jiang X."/>
            <person name="Kearney S.M."/>
            <person name="Perrotta A.R."/>
            <person name="Berdy B."/>
            <person name="Zhao S."/>
            <person name="Lieberman T.D."/>
            <person name="Swanson P.K."/>
            <person name="Smith M."/>
            <person name="Roesemann S."/>
            <person name="Alexander J.E."/>
            <person name="Rich S.A."/>
            <person name="Livny J."/>
            <person name="Vlamakis H."/>
            <person name="Clish C."/>
            <person name="Bullock K."/>
            <person name="Deik A."/>
            <person name="Scott J."/>
            <person name="Pierce K.A."/>
            <person name="Xavier R.J."/>
            <person name="Alm E.J."/>
        </authorList>
    </citation>
    <scope>NUCLEOTIDE SEQUENCE [LARGE SCALE GENOMIC DNA]</scope>
    <source>
        <strain evidence="9 14">BIOML-A7</strain>
    </source>
</reference>
<dbReference type="Proteomes" id="UP000283341">
    <property type="component" value="Unassembled WGS sequence"/>
</dbReference>
<proteinExistence type="inferred from homology"/>
<evidence type="ECO:0000259" key="7">
    <source>
        <dbReference type="Pfam" id="PF05193"/>
    </source>
</evidence>
<dbReference type="InterPro" id="IPR011765">
    <property type="entry name" value="Pept_M16_N"/>
</dbReference>
<dbReference type="EMBL" id="CP012801">
    <property type="protein sequence ID" value="ALJ57894.1"/>
    <property type="molecule type" value="Genomic_DNA"/>
</dbReference>
<dbReference type="PANTHER" id="PTHR43690">
    <property type="entry name" value="NARDILYSIN"/>
    <property type="match status" value="1"/>
</dbReference>
<feature type="domain" description="Peptidase M16 C-terminal" evidence="7">
    <location>
        <begin position="709"/>
        <end position="849"/>
    </location>
</feature>
<evidence type="ECO:0000256" key="1">
    <source>
        <dbReference type="ARBA" id="ARBA00007261"/>
    </source>
</evidence>
<keyword evidence="5" id="KW-0482">Metalloprotease</keyword>
<dbReference type="GO" id="GO:0046872">
    <property type="term" value="F:metal ion binding"/>
    <property type="evidence" value="ECO:0007669"/>
    <property type="project" value="InterPro"/>
</dbReference>
<reference evidence="11 13" key="2">
    <citation type="submission" date="2018-08" db="EMBL/GenBank/DDBJ databases">
        <title>A genome reference for cultivated species of the human gut microbiota.</title>
        <authorList>
            <person name="Zou Y."/>
            <person name="Xue W."/>
            <person name="Luo G."/>
        </authorList>
    </citation>
    <scope>NUCLEOTIDE SEQUENCE [LARGE SCALE GENOMIC DNA]</scope>
    <source>
        <strain evidence="11 13">AF22-3AC</strain>
    </source>
</reference>
<feature type="domain" description="Peptidase M16 C-terminal" evidence="7">
    <location>
        <begin position="241"/>
        <end position="418"/>
    </location>
</feature>
<keyword evidence="4" id="KW-0862">Zinc</keyword>
<dbReference type="Proteomes" id="UP001221924">
    <property type="component" value="Unassembled WGS sequence"/>
</dbReference>
<gene>
    <name evidence="8" type="ORF">BcellWH2_00626</name>
    <name evidence="11" type="ORF">DWX97_14635</name>
    <name evidence="9" type="ORF">F2Y86_21810</name>
    <name evidence="10" type="ORF">PZH42_18110</name>
</gene>
<evidence type="ECO:0000256" key="4">
    <source>
        <dbReference type="ARBA" id="ARBA00022833"/>
    </source>
</evidence>
<dbReference type="Proteomes" id="UP000325055">
    <property type="component" value="Unassembled WGS sequence"/>
</dbReference>
<dbReference type="Gene3D" id="3.30.830.10">
    <property type="entry name" value="Metalloenzyme, LuxS/M16 peptidase-like"/>
    <property type="match status" value="4"/>
</dbReference>
<reference evidence="10" key="4">
    <citation type="submission" date="2023-03" db="EMBL/GenBank/DDBJ databases">
        <title>DFI Biobank Strains.</title>
        <authorList>
            <person name="Mostad J."/>
            <person name="Paddock L."/>
            <person name="Medina S."/>
            <person name="Waligurski E."/>
            <person name="Barat B."/>
            <person name="Smith R."/>
            <person name="Burgo V."/>
            <person name="Metcalfe C."/>
            <person name="Woodson C."/>
            <person name="Sundararajan A."/>
            <person name="Ramaswamy R."/>
            <person name="Lin H."/>
            <person name="Pamer E.G."/>
        </authorList>
    </citation>
    <scope>NUCLEOTIDE SEQUENCE</scope>
    <source>
        <strain evidence="10">DFI.9.5</strain>
    </source>
</reference>
<dbReference type="PATRIC" id="fig|246787.4.peg.652"/>
<dbReference type="RefSeq" id="WP_029328298.1">
    <property type="nucleotide sequence ID" value="NZ_CAXKYC010000016.1"/>
</dbReference>
<dbReference type="Proteomes" id="UP000061809">
    <property type="component" value="Chromosome"/>
</dbReference>
<dbReference type="EMBL" id="JARFID010000021">
    <property type="protein sequence ID" value="MDE8696028.1"/>
    <property type="molecule type" value="Genomic_DNA"/>
</dbReference>
<evidence type="ECO:0000256" key="3">
    <source>
        <dbReference type="ARBA" id="ARBA00022801"/>
    </source>
</evidence>
<evidence type="ECO:0000313" key="9">
    <source>
        <dbReference type="EMBL" id="KAA5404225.1"/>
    </source>
</evidence>